<evidence type="ECO:0000313" key="1">
    <source>
        <dbReference type="EMBL" id="EIY80643.1"/>
    </source>
</evidence>
<reference evidence="1 2" key="1">
    <citation type="submission" date="2012-02" db="EMBL/GenBank/DDBJ databases">
        <title>The Genome Sequence of Bacteroides vulgatus CL09T03C04.</title>
        <authorList>
            <consortium name="The Broad Institute Genome Sequencing Platform"/>
            <person name="Earl A."/>
            <person name="Ward D."/>
            <person name="Feldgarden M."/>
            <person name="Gevers D."/>
            <person name="Zitomersky N.L."/>
            <person name="Coyne M.J."/>
            <person name="Comstock L.E."/>
            <person name="Young S.K."/>
            <person name="Zeng Q."/>
            <person name="Gargeya S."/>
            <person name="Fitzgerald M."/>
            <person name="Haas B."/>
            <person name="Abouelleil A."/>
            <person name="Alvarado L."/>
            <person name="Arachchi H.M."/>
            <person name="Berlin A."/>
            <person name="Chapman S.B."/>
            <person name="Gearin G."/>
            <person name="Goldberg J."/>
            <person name="Griggs A."/>
            <person name="Gujja S."/>
            <person name="Hansen M."/>
            <person name="Heiman D."/>
            <person name="Howarth C."/>
            <person name="Larimer J."/>
            <person name="Lui A."/>
            <person name="MacDonald P.J.P."/>
            <person name="McCowen C."/>
            <person name="Montmayeur A."/>
            <person name="Murphy C."/>
            <person name="Neiman D."/>
            <person name="Pearson M."/>
            <person name="Priest M."/>
            <person name="Roberts A."/>
            <person name="Saif S."/>
            <person name="Shea T."/>
            <person name="Sisk P."/>
            <person name="Stolte C."/>
            <person name="Sykes S."/>
            <person name="Wortman J."/>
            <person name="Nusbaum C."/>
            <person name="Birren B."/>
        </authorList>
    </citation>
    <scope>NUCLEOTIDE SEQUENCE [LARGE SCALE GENOMIC DNA]</scope>
    <source>
        <strain evidence="1 2">CL09T03C04</strain>
    </source>
</reference>
<evidence type="ECO:0000313" key="2">
    <source>
        <dbReference type="Proteomes" id="UP000004219"/>
    </source>
</evidence>
<comment type="caution">
    <text evidence="1">The sequence shown here is derived from an EMBL/GenBank/DDBJ whole genome shotgun (WGS) entry which is preliminary data.</text>
</comment>
<name>I9UEQ5_PHOVU</name>
<dbReference type="Proteomes" id="UP000004219">
    <property type="component" value="Unassembled WGS sequence"/>
</dbReference>
<protein>
    <submittedName>
        <fullName evidence="1">Uncharacterized protein</fullName>
    </submittedName>
</protein>
<dbReference type="EMBL" id="AGXZ01000009">
    <property type="protein sequence ID" value="EIY80643.1"/>
    <property type="molecule type" value="Genomic_DNA"/>
</dbReference>
<sequence length="35" mass="4171">MVLLYRLEITSIGLMLACKKVTALTKEYERKWLQK</sequence>
<proteinExistence type="predicted"/>
<keyword evidence="2" id="KW-1185">Reference proteome</keyword>
<accession>I9UEQ5</accession>
<organism evidence="1 2">
    <name type="scientific">Phocaeicola vulgatus CL09T03C04</name>
    <dbReference type="NCBI Taxonomy" id="997891"/>
    <lineage>
        <taxon>Bacteria</taxon>
        <taxon>Pseudomonadati</taxon>
        <taxon>Bacteroidota</taxon>
        <taxon>Bacteroidia</taxon>
        <taxon>Bacteroidales</taxon>
        <taxon>Bacteroidaceae</taxon>
        <taxon>Phocaeicola</taxon>
    </lineage>
</organism>
<dbReference type="AlphaFoldDB" id="I9UEQ5"/>
<gene>
    <name evidence="1" type="ORF">HMPREF1058_01165</name>
</gene>
<dbReference type="HOGENOM" id="CLU_3363451_0_0_10"/>